<sequence length="167" mass="19562">MKKPYIIWLTGLAGSGKSTIGKALYKRLKSEYKNIIYLDGDELRDLLGHYDYDKQSRIDMALKRSQFAKFLNDQGMIVVVTTISMFDEIYKYNRENLNNYFEIYIKCPIEELIKRDQKGLYTKALNGEIKNVVGVDIKYNEPKAHFILDNSMQENLDEKVDMIIKQL</sequence>
<dbReference type="AlphaFoldDB" id="A0A5C7DM98"/>
<dbReference type="InterPro" id="IPR059117">
    <property type="entry name" value="APS_kinase_dom"/>
</dbReference>
<dbReference type="GO" id="GO:0010134">
    <property type="term" value="P:sulfate assimilation via adenylyl sulfate reduction"/>
    <property type="evidence" value="ECO:0007669"/>
    <property type="project" value="TreeGrafter"/>
</dbReference>
<dbReference type="InterPro" id="IPR050512">
    <property type="entry name" value="Sulf_AdTrans/APS_kinase"/>
</dbReference>
<comment type="caution">
    <text evidence="3">The sequence shown here is derived from an EMBL/GenBank/DDBJ whole genome shotgun (WGS) entry which is preliminary data.</text>
</comment>
<keyword evidence="1" id="KW-0808">Transferase</keyword>
<dbReference type="GO" id="GO:0004020">
    <property type="term" value="F:adenylylsulfate kinase activity"/>
    <property type="evidence" value="ECO:0007669"/>
    <property type="project" value="InterPro"/>
</dbReference>
<dbReference type="PRINTS" id="PR01100">
    <property type="entry name" value="SHIKIMTKNASE"/>
</dbReference>
<dbReference type="PANTHER" id="PTHR42700">
    <property type="entry name" value="SULFATE ADENYLYLTRANSFERASE"/>
    <property type="match status" value="1"/>
</dbReference>
<dbReference type="NCBIfam" id="NF004041">
    <property type="entry name" value="PRK05541.1"/>
    <property type="match status" value="1"/>
</dbReference>
<evidence type="ECO:0000313" key="3">
    <source>
        <dbReference type="EMBL" id="TXE78376.1"/>
    </source>
</evidence>
<dbReference type="RefSeq" id="WP_147576146.1">
    <property type="nucleotide sequence ID" value="NZ_VOWB01000092.1"/>
</dbReference>
<keyword evidence="3" id="KW-0418">Kinase</keyword>
<protein>
    <submittedName>
        <fullName evidence="3">Adenylyl-sulfate kinase</fullName>
    </submittedName>
</protein>
<evidence type="ECO:0000256" key="1">
    <source>
        <dbReference type="ARBA" id="ARBA00022679"/>
    </source>
</evidence>
<proteinExistence type="predicted"/>
<organism evidence="3 4">
    <name type="scientific">Campylobacter peloridis</name>
    <dbReference type="NCBI Taxonomy" id="488546"/>
    <lineage>
        <taxon>Bacteria</taxon>
        <taxon>Pseudomonadati</taxon>
        <taxon>Campylobacterota</taxon>
        <taxon>Epsilonproteobacteria</taxon>
        <taxon>Campylobacterales</taxon>
        <taxon>Campylobacteraceae</taxon>
        <taxon>Campylobacter</taxon>
    </lineage>
</organism>
<dbReference type="PANTHER" id="PTHR42700:SF1">
    <property type="entry name" value="SULFATE ADENYLYLTRANSFERASE"/>
    <property type="match status" value="1"/>
</dbReference>
<dbReference type="InterPro" id="IPR027417">
    <property type="entry name" value="P-loop_NTPase"/>
</dbReference>
<dbReference type="Proteomes" id="UP000321310">
    <property type="component" value="Unassembled WGS sequence"/>
</dbReference>
<dbReference type="GO" id="GO:0004781">
    <property type="term" value="F:sulfate adenylyltransferase (ATP) activity"/>
    <property type="evidence" value="ECO:0007669"/>
    <property type="project" value="TreeGrafter"/>
</dbReference>
<dbReference type="Gene3D" id="3.40.50.300">
    <property type="entry name" value="P-loop containing nucleotide triphosphate hydrolases"/>
    <property type="match status" value="1"/>
</dbReference>
<dbReference type="GO" id="GO:0005524">
    <property type="term" value="F:ATP binding"/>
    <property type="evidence" value="ECO:0007669"/>
    <property type="project" value="InterPro"/>
</dbReference>
<feature type="domain" description="APS kinase" evidence="2">
    <location>
        <begin position="4"/>
        <end position="144"/>
    </location>
</feature>
<dbReference type="CDD" id="cd02027">
    <property type="entry name" value="APSK"/>
    <property type="match status" value="1"/>
</dbReference>
<dbReference type="EMBL" id="VOWB01000092">
    <property type="protein sequence ID" value="TXE78376.1"/>
    <property type="molecule type" value="Genomic_DNA"/>
</dbReference>
<dbReference type="GO" id="GO:0019379">
    <property type="term" value="P:sulfate assimilation, phosphoadenylyl sulfate reduction by phosphoadenylyl-sulfate reductase (thioredoxin)"/>
    <property type="evidence" value="ECO:0007669"/>
    <property type="project" value="TreeGrafter"/>
</dbReference>
<reference evidence="3 4" key="1">
    <citation type="submission" date="2019-07" db="EMBL/GenBank/DDBJ databases">
        <title>Rapid identification of Enteric Bacteria from Whole Genome Sequences (WGS) using Average Nucleotide Identity (ANI).</title>
        <authorList>
            <person name="Lane C."/>
        </authorList>
    </citation>
    <scope>NUCLEOTIDE SEQUENCE [LARGE SCALE GENOMIC DNA]</scope>
    <source>
        <strain evidence="3 4">2016D-0250</strain>
    </source>
</reference>
<name>A0A5C7DM98_9BACT</name>
<evidence type="ECO:0000313" key="4">
    <source>
        <dbReference type="Proteomes" id="UP000321310"/>
    </source>
</evidence>
<accession>A0A5C7DM98</accession>
<gene>
    <name evidence="3" type="ORF">FPD46_08555</name>
</gene>
<evidence type="ECO:0000259" key="2">
    <source>
        <dbReference type="Pfam" id="PF01583"/>
    </source>
</evidence>
<dbReference type="SUPFAM" id="SSF52540">
    <property type="entry name" value="P-loop containing nucleoside triphosphate hydrolases"/>
    <property type="match status" value="1"/>
</dbReference>
<dbReference type="GO" id="GO:0005737">
    <property type="term" value="C:cytoplasm"/>
    <property type="evidence" value="ECO:0007669"/>
    <property type="project" value="TreeGrafter"/>
</dbReference>
<dbReference type="Pfam" id="PF01583">
    <property type="entry name" value="APS_kinase"/>
    <property type="match status" value="1"/>
</dbReference>